<keyword evidence="8" id="KW-0408">Iron</keyword>
<dbReference type="GO" id="GO:0038023">
    <property type="term" value="F:signaling receptor activity"/>
    <property type="evidence" value="ECO:0007669"/>
    <property type="project" value="InterPro"/>
</dbReference>
<evidence type="ECO:0000259" key="18">
    <source>
        <dbReference type="Pfam" id="PF07715"/>
    </source>
</evidence>
<evidence type="ECO:0000256" key="15">
    <source>
        <dbReference type="RuleBase" id="RU003357"/>
    </source>
</evidence>
<keyword evidence="7 16" id="KW-0732">Signal</keyword>
<dbReference type="EMBL" id="WRXN01000002">
    <property type="protein sequence ID" value="MVT07961.1"/>
    <property type="molecule type" value="Genomic_DNA"/>
</dbReference>
<keyword evidence="9" id="KW-0406">Ion transport</keyword>
<evidence type="ECO:0000256" key="2">
    <source>
        <dbReference type="ARBA" id="ARBA00009810"/>
    </source>
</evidence>
<evidence type="ECO:0000313" key="19">
    <source>
        <dbReference type="EMBL" id="MVT07961.1"/>
    </source>
</evidence>
<evidence type="ECO:0000259" key="17">
    <source>
        <dbReference type="Pfam" id="PF00593"/>
    </source>
</evidence>
<evidence type="ECO:0000313" key="20">
    <source>
        <dbReference type="Proteomes" id="UP000461730"/>
    </source>
</evidence>
<evidence type="ECO:0000256" key="6">
    <source>
        <dbReference type="ARBA" id="ARBA00022692"/>
    </source>
</evidence>
<dbReference type="PANTHER" id="PTHR32552">
    <property type="entry name" value="FERRICHROME IRON RECEPTOR-RELATED"/>
    <property type="match status" value="1"/>
</dbReference>
<dbReference type="InterPro" id="IPR037066">
    <property type="entry name" value="Plug_dom_sf"/>
</dbReference>
<evidence type="ECO:0000256" key="8">
    <source>
        <dbReference type="ARBA" id="ARBA00023004"/>
    </source>
</evidence>
<evidence type="ECO:0000256" key="16">
    <source>
        <dbReference type="SAM" id="SignalP"/>
    </source>
</evidence>
<keyword evidence="3 14" id="KW-0813">Transport</keyword>
<dbReference type="Gene3D" id="2.170.130.10">
    <property type="entry name" value="TonB-dependent receptor, plug domain"/>
    <property type="match status" value="1"/>
</dbReference>
<organism evidence="19 20">
    <name type="scientific">Chitinophaga tropicalis</name>
    <dbReference type="NCBI Taxonomy" id="2683588"/>
    <lineage>
        <taxon>Bacteria</taxon>
        <taxon>Pseudomonadati</taxon>
        <taxon>Bacteroidota</taxon>
        <taxon>Chitinophagia</taxon>
        <taxon>Chitinophagales</taxon>
        <taxon>Chitinophagaceae</taxon>
        <taxon>Chitinophaga</taxon>
    </lineage>
</organism>
<dbReference type="SUPFAM" id="SSF56935">
    <property type="entry name" value="Porins"/>
    <property type="match status" value="1"/>
</dbReference>
<evidence type="ECO:0000256" key="10">
    <source>
        <dbReference type="ARBA" id="ARBA00023077"/>
    </source>
</evidence>
<feature type="signal peptide" evidence="16">
    <location>
        <begin position="1"/>
        <end position="50"/>
    </location>
</feature>
<accession>A0A7K1U0R5</accession>
<sequence length="823" mass="90957">MVKSGCIYLRSEKKLTSQIMTTTLFRPCHCKIVAALGLFLIHTSSQASMAAPAGNHNVTVADFQDDGGIKGKVTTSDGQPAEFATVILNGKKGVQVGKDGSFRFENLQAGTYKLTISFIGQDPQEKTVVLKEGETTSVDFALNANSKALNEVLIVGDKYTITSKKQSNSVARLPLGYLENTQVYSVVDKELIREQMSVTLDESFRNVPGAAPAKTGAGIPAFFSRGFVTNDNLRNGMATFTRTTIDLATVERVEAIKGPSSTLFGASMVSFGGLVNYITKKPFEYMAGEVSYTQGSYDLSRITADFNTPVNSDQTLLFRMNVAYQKENSFQDQGHGTTSVIAPGILYKVNDRFTLRVDADIQNYSGTSSSAWIVSPAVNVKSYDKLRLDYKRSLIDNSFVSKMYSNNIFVQAEYKLSKNWTSTTNYAWATGGYNNMYYFNLTWLSDTTIARSIGVHSPDRLGRKHIQQNFTGDFKIGEMRNRLVVGFDFMDQYRNLKYNMLQLDTVNTLGTAKDVRVQNVDDRLASLNTAETLSRQYSYGAYFSDVLNITRKLLVMASLRVDYFDNKGTKNNLTQVVTGKYDQTAFSPKFGVIYQPVLNKISIFANYMNGFKNVANTVQPDGSVSSFKPQQANQLEGGVKLDLFDNKLAATISYYDMQIKNSTRAETRDNLVFTVQDGTQESKGLEVEIIANPLPGLNVITGYGYNENKYKKAAAALVGKRTVGAPENVGNIWLSYTILKGSVKGLGFGGGAMYVGDAFYDAANSFTLPSYTTVDATIFYNTPKYRISVKGNNLTGEKYWVSDGFYARPQKLSNFLVSLALKF</sequence>
<evidence type="ECO:0000256" key="14">
    <source>
        <dbReference type="PROSITE-ProRule" id="PRU01360"/>
    </source>
</evidence>
<keyword evidence="10 15" id="KW-0798">TonB box</keyword>
<dbReference type="PANTHER" id="PTHR32552:SF68">
    <property type="entry name" value="FERRICHROME OUTER MEMBRANE TRANSPORTER_PHAGE RECEPTOR"/>
    <property type="match status" value="1"/>
</dbReference>
<keyword evidence="11 14" id="KW-0472">Membrane</keyword>
<dbReference type="Pfam" id="PF07715">
    <property type="entry name" value="Plug"/>
    <property type="match status" value="1"/>
</dbReference>
<evidence type="ECO:0000256" key="7">
    <source>
        <dbReference type="ARBA" id="ARBA00022729"/>
    </source>
</evidence>
<evidence type="ECO:0000256" key="12">
    <source>
        <dbReference type="ARBA" id="ARBA00023170"/>
    </source>
</evidence>
<evidence type="ECO:0000256" key="9">
    <source>
        <dbReference type="ARBA" id="ARBA00023065"/>
    </source>
</evidence>
<keyword evidence="6 14" id="KW-0812">Transmembrane</keyword>
<evidence type="ECO:0000256" key="3">
    <source>
        <dbReference type="ARBA" id="ARBA00022448"/>
    </source>
</evidence>
<evidence type="ECO:0000256" key="4">
    <source>
        <dbReference type="ARBA" id="ARBA00022452"/>
    </source>
</evidence>
<keyword evidence="20" id="KW-1185">Reference proteome</keyword>
<dbReference type="NCBIfam" id="TIGR01783">
    <property type="entry name" value="TonB-siderophor"/>
    <property type="match status" value="1"/>
</dbReference>
<dbReference type="InterPro" id="IPR000531">
    <property type="entry name" value="Beta-barrel_TonB"/>
</dbReference>
<keyword evidence="12 19" id="KW-0675">Receptor</keyword>
<name>A0A7K1U0R5_9BACT</name>
<comment type="subcellular location">
    <subcellularLocation>
        <location evidence="1 14">Cell outer membrane</location>
        <topology evidence="1 14">Multi-pass membrane protein</topology>
    </subcellularLocation>
</comment>
<dbReference type="Gene3D" id="2.40.170.20">
    <property type="entry name" value="TonB-dependent receptor, beta-barrel domain"/>
    <property type="match status" value="1"/>
</dbReference>
<gene>
    <name evidence="19" type="ORF">GO493_06785</name>
</gene>
<dbReference type="Gene3D" id="2.60.40.1120">
    <property type="entry name" value="Carboxypeptidase-like, regulatory domain"/>
    <property type="match status" value="1"/>
</dbReference>
<feature type="domain" description="TonB-dependent receptor-like beta-barrel" evidence="17">
    <location>
        <begin position="350"/>
        <end position="794"/>
    </location>
</feature>
<comment type="similarity">
    <text evidence="2 14 15">Belongs to the TonB-dependent receptor family.</text>
</comment>
<dbReference type="Pfam" id="PF13620">
    <property type="entry name" value="CarboxypepD_reg"/>
    <property type="match status" value="1"/>
</dbReference>
<dbReference type="InterPro" id="IPR012910">
    <property type="entry name" value="Plug_dom"/>
</dbReference>
<evidence type="ECO:0000256" key="13">
    <source>
        <dbReference type="ARBA" id="ARBA00023237"/>
    </source>
</evidence>
<dbReference type="InterPro" id="IPR008969">
    <property type="entry name" value="CarboxyPept-like_regulatory"/>
</dbReference>
<comment type="caution">
    <text evidence="19">The sequence shown here is derived from an EMBL/GenBank/DDBJ whole genome shotgun (WGS) entry which is preliminary data.</text>
</comment>
<dbReference type="PROSITE" id="PS52016">
    <property type="entry name" value="TONB_DEPENDENT_REC_3"/>
    <property type="match status" value="1"/>
</dbReference>
<proteinExistence type="inferred from homology"/>
<evidence type="ECO:0000256" key="1">
    <source>
        <dbReference type="ARBA" id="ARBA00004571"/>
    </source>
</evidence>
<dbReference type="GO" id="GO:0015344">
    <property type="term" value="F:siderophore uptake transmembrane transporter activity"/>
    <property type="evidence" value="ECO:0007669"/>
    <property type="project" value="TreeGrafter"/>
</dbReference>
<keyword evidence="5" id="KW-0410">Iron transport</keyword>
<dbReference type="Proteomes" id="UP000461730">
    <property type="component" value="Unassembled WGS sequence"/>
</dbReference>
<feature type="domain" description="TonB-dependent receptor plug" evidence="18">
    <location>
        <begin position="180"/>
        <end position="267"/>
    </location>
</feature>
<feature type="chain" id="PRO_5029782328" evidence="16">
    <location>
        <begin position="51"/>
        <end position="823"/>
    </location>
</feature>
<dbReference type="AlphaFoldDB" id="A0A7K1U0R5"/>
<keyword evidence="13 14" id="KW-0998">Cell outer membrane</keyword>
<dbReference type="Pfam" id="PF00593">
    <property type="entry name" value="TonB_dep_Rec_b-barrel"/>
    <property type="match status" value="1"/>
</dbReference>
<dbReference type="GO" id="GO:0015891">
    <property type="term" value="P:siderophore transport"/>
    <property type="evidence" value="ECO:0007669"/>
    <property type="project" value="InterPro"/>
</dbReference>
<evidence type="ECO:0000256" key="5">
    <source>
        <dbReference type="ARBA" id="ARBA00022496"/>
    </source>
</evidence>
<dbReference type="InterPro" id="IPR036942">
    <property type="entry name" value="Beta-barrel_TonB_sf"/>
</dbReference>
<keyword evidence="4 14" id="KW-1134">Transmembrane beta strand</keyword>
<protein>
    <submittedName>
        <fullName evidence="19">TonB-dependent siderophore receptor</fullName>
    </submittedName>
</protein>
<dbReference type="CDD" id="cd01347">
    <property type="entry name" value="ligand_gated_channel"/>
    <property type="match status" value="1"/>
</dbReference>
<dbReference type="InterPro" id="IPR039426">
    <property type="entry name" value="TonB-dep_rcpt-like"/>
</dbReference>
<reference evidence="19 20" key="1">
    <citation type="submission" date="2019-12" db="EMBL/GenBank/DDBJ databases">
        <title>Chitinophaga sp. strain ysch24 (GDMCC 1.1355), whole genome shotgun sequence.</title>
        <authorList>
            <person name="Zhang X."/>
        </authorList>
    </citation>
    <scope>NUCLEOTIDE SEQUENCE [LARGE SCALE GENOMIC DNA]</scope>
    <source>
        <strain evidence="20">ysch24</strain>
    </source>
</reference>
<dbReference type="GO" id="GO:0009279">
    <property type="term" value="C:cell outer membrane"/>
    <property type="evidence" value="ECO:0007669"/>
    <property type="project" value="UniProtKB-SubCell"/>
</dbReference>
<dbReference type="InterPro" id="IPR010105">
    <property type="entry name" value="TonB_sidphr_rcpt"/>
</dbReference>
<dbReference type="SUPFAM" id="SSF49464">
    <property type="entry name" value="Carboxypeptidase regulatory domain-like"/>
    <property type="match status" value="1"/>
</dbReference>
<evidence type="ECO:0000256" key="11">
    <source>
        <dbReference type="ARBA" id="ARBA00023136"/>
    </source>
</evidence>